<keyword evidence="3" id="KW-1185">Reference proteome</keyword>
<evidence type="ECO:0000313" key="2">
    <source>
        <dbReference type="EMBL" id="KAK3893065.1"/>
    </source>
</evidence>
<sequence length="109" mass="12770">MGVHRRKENLKSLRRSLIMKKVWAGRKAGVLPDRTKIRHQRRYNPQASRTRNRVVQNQNTSSSKQTPAPWDLPLDGPLRVQPQVPLNIDFLEKQVKNVIRQSRHESESE</sequence>
<evidence type="ECO:0000256" key="1">
    <source>
        <dbReference type="SAM" id="MobiDB-lite"/>
    </source>
</evidence>
<comment type="caution">
    <text evidence="2">The sequence shown here is derived from an EMBL/GenBank/DDBJ whole genome shotgun (WGS) entry which is preliminary data.</text>
</comment>
<dbReference type="AlphaFoldDB" id="A0AAE1L4Z0"/>
<reference evidence="2" key="1">
    <citation type="submission" date="2023-10" db="EMBL/GenBank/DDBJ databases">
        <title>Genome assemblies of two species of porcelain crab, Petrolisthes cinctipes and Petrolisthes manimaculis (Anomura: Porcellanidae).</title>
        <authorList>
            <person name="Angst P."/>
        </authorList>
    </citation>
    <scope>NUCLEOTIDE SEQUENCE</scope>
    <source>
        <strain evidence="2">PB745_01</strain>
        <tissue evidence="2">Gill</tissue>
    </source>
</reference>
<name>A0AAE1L4Z0_PETCI</name>
<dbReference type="EMBL" id="JAWQEG010000231">
    <property type="protein sequence ID" value="KAK3893065.1"/>
    <property type="molecule type" value="Genomic_DNA"/>
</dbReference>
<dbReference type="Proteomes" id="UP001286313">
    <property type="component" value="Unassembled WGS sequence"/>
</dbReference>
<organism evidence="2 3">
    <name type="scientific">Petrolisthes cinctipes</name>
    <name type="common">Flat porcelain crab</name>
    <dbReference type="NCBI Taxonomy" id="88211"/>
    <lineage>
        <taxon>Eukaryota</taxon>
        <taxon>Metazoa</taxon>
        <taxon>Ecdysozoa</taxon>
        <taxon>Arthropoda</taxon>
        <taxon>Crustacea</taxon>
        <taxon>Multicrustacea</taxon>
        <taxon>Malacostraca</taxon>
        <taxon>Eumalacostraca</taxon>
        <taxon>Eucarida</taxon>
        <taxon>Decapoda</taxon>
        <taxon>Pleocyemata</taxon>
        <taxon>Anomura</taxon>
        <taxon>Galatheoidea</taxon>
        <taxon>Porcellanidae</taxon>
        <taxon>Petrolisthes</taxon>
    </lineage>
</organism>
<proteinExistence type="predicted"/>
<feature type="region of interest" description="Disordered" evidence="1">
    <location>
        <begin position="33"/>
        <end position="77"/>
    </location>
</feature>
<accession>A0AAE1L4Z0</accession>
<feature type="compositionally biased region" description="Polar residues" evidence="1">
    <location>
        <begin position="43"/>
        <end position="66"/>
    </location>
</feature>
<gene>
    <name evidence="2" type="ORF">Pcinc_003111</name>
</gene>
<protein>
    <submittedName>
        <fullName evidence="2">Uncharacterized protein</fullName>
    </submittedName>
</protein>
<evidence type="ECO:0000313" key="3">
    <source>
        <dbReference type="Proteomes" id="UP001286313"/>
    </source>
</evidence>